<protein>
    <submittedName>
        <fullName evidence="1">Uncharacterized protein</fullName>
    </submittedName>
</protein>
<keyword evidence="2" id="KW-1185">Reference proteome</keyword>
<evidence type="ECO:0000313" key="2">
    <source>
        <dbReference type="Proteomes" id="UP000614811"/>
    </source>
</evidence>
<dbReference type="AlphaFoldDB" id="A0A918S1S5"/>
<comment type="caution">
    <text evidence="1">The sequence shown here is derived from an EMBL/GenBank/DDBJ whole genome shotgun (WGS) entry which is preliminary data.</text>
</comment>
<reference evidence="1" key="1">
    <citation type="journal article" date="2014" name="Int. J. Syst. Evol. Microbiol.">
        <title>Complete genome sequence of Corynebacterium casei LMG S-19264T (=DSM 44701T), isolated from a smear-ripened cheese.</title>
        <authorList>
            <consortium name="US DOE Joint Genome Institute (JGI-PGF)"/>
            <person name="Walter F."/>
            <person name="Albersmeier A."/>
            <person name="Kalinowski J."/>
            <person name="Ruckert C."/>
        </authorList>
    </citation>
    <scope>NUCLEOTIDE SEQUENCE</scope>
    <source>
        <strain evidence="1">KCTC 12711</strain>
    </source>
</reference>
<gene>
    <name evidence="1" type="ORF">GCM10008090_33270</name>
</gene>
<reference evidence="1" key="2">
    <citation type="submission" date="2020-09" db="EMBL/GenBank/DDBJ databases">
        <authorList>
            <person name="Sun Q."/>
            <person name="Kim S."/>
        </authorList>
    </citation>
    <scope>NUCLEOTIDE SEQUENCE</scope>
    <source>
        <strain evidence="1">KCTC 12711</strain>
    </source>
</reference>
<proteinExistence type="predicted"/>
<organism evidence="1 2">
    <name type="scientific">Arenicella chitinivorans</name>
    <dbReference type="NCBI Taxonomy" id="1329800"/>
    <lineage>
        <taxon>Bacteria</taxon>
        <taxon>Pseudomonadati</taxon>
        <taxon>Pseudomonadota</taxon>
        <taxon>Gammaproteobacteria</taxon>
        <taxon>Arenicellales</taxon>
        <taxon>Arenicellaceae</taxon>
        <taxon>Arenicella</taxon>
    </lineage>
</organism>
<accession>A0A918S1S5</accession>
<name>A0A918S1S5_9GAMM</name>
<dbReference type="Proteomes" id="UP000614811">
    <property type="component" value="Unassembled WGS sequence"/>
</dbReference>
<dbReference type="EMBL" id="BMXA01000009">
    <property type="protein sequence ID" value="GHA20695.1"/>
    <property type="molecule type" value="Genomic_DNA"/>
</dbReference>
<evidence type="ECO:0000313" key="1">
    <source>
        <dbReference type="EMBL" id="GHA20695.1"/>
    </source>
</evidence>
<sequence>MTEFPQTSDTFWCASQSQLSLMILGPQVSEGARRLYDYEALSMHERLDFKSYSRRKN</sequence>